<comment type="caution">
    <text evidence="8">The sequence shown here is derived from an EMBL/GenBank/DDBJ whole genome shotgun (WGS) entry which is preliminary data.</text>
</comment>
<feature type="transmembrane region" description="Helical" evidence="7">
    <location>
        <begin position="7"/>
        <end position="32"/>
    </location>
</feature>
<evidence type="ECO:0000256" key="3">
    <source>
        <dbReference type="ARBA" id="ARBA00022475"/>
    </source>
</evidence>
<evidence type="ECO:0000313" key="8">
    <source>
        <dbReference type="EMBL" id="TWT52525.1"/>
    </source>
</evidence>
<dbReference type="EMBL" id="SJPI01000001">
    <property type="protein sequence ID" value="TWT52525.1"/>
    <property type="molecule type" value="Genomic_DNA"/>
</dbReference>
<feature type="transmembrane region" description="Helical" evidence="7">
    <location>
        <begin position="38"/>
        <end position="57"/>
    </location>
</feature>
<feature type="transmembrane region" description="Helical" evidence="7">
    <location>
        <begin position="98"/>
        <end position="120"/>
    </location>
</feature>
<evidence type="ECO:0000256" key="2">
    <source>
        <dbReference type="ARBA" id="ARBA00007430"/>
    </source>
</evidence>
<reference evidence="8 9" key="1">
    <citation type="submission" date="2019-02" db="EMBL/GenBank/DDBJ databases">
        <title>Deep-cultivation of Planctomycetes and their phenomic and genomic characterization uncovers novel biology.</title>
        <authorList>
            <person name="Wiegand S."/>
            <person name="Jogler M."/>
            <person name="Boedeker C."/>
            <person name="Pinto D."/>
            <person name="Vollmers J."/>
            <person name="Rivas-Marin E."/>
            <person name="Kohn T."/>
            <person name="Peeters S.H."/>
            <person name="Heuer A."/>
            <person name="Rast P."/>
            <person name="Oberbeckmann S."/>
            <person name="Bunk B."/>
            <person name="Jeske O."/>
            <person name="Meyerdierks A."/>
            <person name="Storesund J.E."/>
            <person name="Kallscheuer N."/>
            <person name="Luecker S."/>
            <person name="Lage O.M."/>
            <person name="Pohl T."/>
            <person name="Merkel B.J."/>
            <person name="Hornburger P."/>
            <person name="Mueller R.-W."/>
            <person name="Bruemmer F."/>
            <person name="Labrenz M."/>
            <person name="Spormann A.M."/>
            <person name="Op Den Camp H."/>
            <person name="Overmann J."/>
            <person name="Amann R."/>
            <person name="Jetten M.S.M."/>
            <person name="Mascher T."/>
            <person name="Medema M.H."/>
            <person name="Devos D.P."/>
            <person name="Kaster A.-K."/>
            <person name="Ovreas L."/>
            <person name="Rohde M."/>
            <person name="Galperin M.Y."/>
            <person name="Jogler C."/>
        </authorList>
    </citation>
    <scope>NUCLEOTIDE SEQUENCE [LARGE SCALE GENOMIC DNA]</scope>
    <source>
        <strain evidence="8 9">Pla22</strain>
    </source>
</reference>
<feature type="transmembrane region" description="Helical" evidence="7">
    <location>
        <begin position="311"/>
        <end position="339"/>
    </location>
</feature>
<dbReference type="AlphaFoldDB" id="A0A5C5WQH1"/>
<keyword evidence="4 7" id="KW-0812">Transmembrane</keyword>
<feature type="transmembrane region" description="Helical" evidence="7">
    <location>
        <begin position="380"/>
        <end position="399"/>
    </location>
</feature>
<gene>
    <name evidence="8" type="ORF">Pla22_01490</name>
</gene>
<keyword evidence="6 7" id="KW-0472">Membrane</keyword>
<keyword evidence="5 7" id="KW-1133">Transmembrane helix</keyword>
<accession>A0A5C5WQH1</accession>
<evidence type="ECO:0008006" key="10">
    <source>
        <dbReference type="Google" id="ProtNLM"/>
    </source>
</evidence>
<dbReference type="InterPro" id="IPR050833">
    <property type="entry name" value="Poly_Biosynth_Transport"/>
</dbReference>
<feature type="transmembrane region" description="Helical" evidence="7">
    <location>
        <begin position="193"/>
        <end position="211"/>
    </location>
</feature>
<sequence length="444" mass="50207">MEVDRAVFYAIASRGWQFLAGPITILMIASYFTKEVQGYFYTFGGVVALQMFFELGFPQVIINFASHEWGKLALADDGSIEGDADALSRLSSLFRASMICFAAVTVVLALTILVVGWIMFSRDEHSDAVNWKAPWIALSILSAIGFSLSPTLIVLEGCDQVRNVYKMQFVRAVLGNLAVWVAIPLGAALWTPVIATVVRLVCECYFIFVPYRKFFRAVSSRPTGPVLNWRRDIWPFQWRIGFRGLFSYFSASLMSPIVFVYQDAVAAGQFGLVWQVLNAIYGACGAWVRTRMSKMGTLVAKREFQELDRMFYRVSTIGLSVMVATCITFVVFDWALYYFNSPYATRMLTPLPTICLAFGMTAAMAMEYQGLYMHAHQRSPFLVTGIACATASGLLIWWWGAWFGVLGVAVAFFTMNMLINLPLWTYLWHRFRREYYHQLGSSEI</sequence>
<organism evidence="8 9">
    <name type="scientific">Rubripirellula amarantea</name>
    <dbReference type="NCBI Taxonomy" id="2527999"/>
    <lineage>
        <taxon>Bacteria</taxon>
        <taxon>Pseudomonadati</taxon>
        <taxon>Planctomycetota</taxon>
        <taxon>Planctomycetia</taxon>
        <taxon>Pirellulales</taxon>
        <taxon>Pirellulaceae</taxon>
        <taxon>Rubripirellula</taxon>
    </lineage>
</organism>
<feature type="transmembrane region" description="Helical" evidence="7">
    <location>
        <begin position="405"/>
        <end position="428"/>
    </location>
</feature>
<keyword evidence="9" id="KW-1185">Reference proteome</keyword>
<dbReference type="PANTHER" id="PTHR30250">
    <property type="entry name" value="PST FAMILY PREDICTED COLANIC ACID TRANSPORTER"/>
    <property type="match status" value="1"/>
</dbReference>
<feature type="transmembrane region" description="Helical" evidence="7">
    <location>
        <begin position="135"/>
        <end position="157"/>
    </location>
</feature>
<comment type="subcellular location">
    <subcellularLocation>
        <location evidence="1">Cell membrane</location>
        <topology evidence="1">Multi-pass membrane protein</topology>
    </subcellularLocation>
</comment>
<evidence type="ECO:0000313" key="9">
    <source>
        <dbReference type="Proteomes" id="UP000316598"/>
    </source>
</evidence>
<feature type="transmembrane region" description="Helical" evidence="7">
    <location>
        <begin position="240"/>
        <end position="260"/>
    </location>
</feature>
<dbReference type="PANTHER" id="PTHR30250:SF10">
    <property type="entry name" value="LIPOPOLYSACCHARIDE BIOSYNTHESIS PROTEIN WZXC"/>
    <property type="match status" value="1"/>
</dbReference>
<evidence type="ECO:0000256" key="7">
    <source>
        <dbReference type="SAM" id="Phobius"/>
    </source>
</evidence>
<evidence type="ECO:0000256" key="6">
    <source>
        <dbReference type="ARBA" id="ARBA00023136"/>
    </source>
</evidence>
<dbReference type="Proteomes" id="UP000316598">
    <property type="component" value="Unassembled WGS sequence"/>
</dbReference>
<proteinExistence type="inferred from homology"/>
<dbReference type="GO" id="GO:0005886">
    <property type="term" value="C:plasma membrane"/>
    <property type="evidence" value="ECO:0007669"/>
    <property type="project" value="UniProtKB-SubCell"/>
</dbReference>
<evidence type="ECO:0000256" key="4">
    <source>
        <dbReference type="ARBA" id="ARBA00022692"/>
    </source>
</evidence>
<evidence type="ECO:0000256" key="5">
    <source>
        <dbReference type="ARBA" id="ARBA00022989"/>
    </source>
</evidence>
<feature type="transmembrane region" description="Helical" evidence="7">
    <location>
        <begin position="272"/>
        <end position="290"/>
    </location>
</feature>
<feature type="transmembrane region" description="Helical" evidence="7">
    <location>
        <begin position="169"/>
        <end position="187"/>
    </location>
</feature>
<protein>
    <recommendedName>
        <fullName evidence="10">Polysaccharide biosynthesis protein</fullName>
    </recommendedName>
</protein>
<name>A0A5C5WQH1_9BACT</name>
<comment type="similarity">
    <text evidence="2">Belongs to the polysaccharide synthase family.</text>
</comment>
<evidence type="ECO:0000256" key="1">
    <source>
        <dbReference type="ARBA" id="ARBA00004651"/>
    </source>
</evidence>
<feature type="transmembrane region" description="Helical" evidence="7">
    <location>
        <begin position="351"/>
        <end position="368"/>
    </location>
</feature>
<keyword evidence="3" id="KW-1003">Cell membrane</keyword>